<feature type="compositionally biased region" description="Basic and acidic residues" evidence="2">
    <location>
        <begin position="974"/>
        <end position="984"/>
    </location>
</feature>
<feature type="domain" description="Integrase catalytic" evidence="3">
    <location>
        <begin position="350"/>
        <end position="516"/>
    </location>
</feature>
<keyword evidence="1" id="KW-0645">Protease</keyword>
<name>A0ABQ4XFB8_9ASTR</name>
<dbReference type="InterPro" id="IPR054722">
    <property type="entry name" value="PolX-like_BBD"/>
</dbReference>
<dbReference type="InterPro" id="IPR012337">
    <property type="entry name" value="RNaseH-like_sf"/>
</dbReference>
<dbReference type="Pfam" id="PF25597">
    <property type="entry name" value="SH3_retrovirus"/>
    <property type="match status" value="1"/>
</dbReference>
<dbReference type="Gene3D" id="3.30.420.10">
    <property type="entry name" value="Ribonuclease H-like superfamily/Ribonuclease H"/>
    <property type="match status" value="1"/>
</dbReference>
<feature type="region of interest" description="Disordered" evidence="2">
    <location>
        <begin position="1"/>
        <end position="24"/>
    </location>
</feature>
<feature type="compositionally biased region" description="Basic and acidic residues" evidence="2">
    <location>
        <begin position="662"/>
        <end position="674"/>
    </location>
</feature>
<feature type="compositionally biased region" description="Polar residues" evidence="2">
    <location>
        <begin position="15"/>
        <end position="24"/>
    </location>
</feature>
<evidence type="ECO:0000256" key="1">
    <source>
        <dbReference type="ARBA" id="ARBA00022670"/>
    </source>
</evidence>
<reference evidence="4" key="2">
    <citation type="submission" date="2022-01" db="EMBL/GenBank/DDBJ databases">
        <authorList>
            <person name="Yamashiro T."/>
            <person name="Shiraishi A."/>
            <person name="Satake H."/>
            <person name="Nakayama K."/>
        </authorList>
    </citation>
    <scope>NUCLEOTIDE SEQUENCE</scope>
</reference>
<feature type="region of interest" description="Disordered" evidence="2">
    <location>
        <begin position="661"/>
        <end position="688"/>
    </location>
</feature>
<dbReference type="PROSITE" id="PS50994">
    <property type="entry name" value="INTEGRASE"/>
    <property type="match status" value="1"/>
</dbReference>
<dbReference type="InterPro" id="IPR025724">
    <property type="entry name" value="GAG-pre-integrase_dom"/>
</dbReference>
<feature type="compositionally biased region" description="Polar residues" evidence="2">
    <location>
        <begin position="610"/>
        <end position="623"/>
    </location>
</feature>
<dbReference type="EMBL" id="BQNB010009468">
    <property type="protein sequence ID" value="GJS63962.1"/>
    <property type="molecule type" value="Genomic_DNA"/>
</dbReference>
<feature type="region of interest" description="Disordered" evidence="2">
    <location>
        <begin position="610"/>
        <end position="642"/>
    </location>
</feature>
<organism evidence="4 5">
    <name type="scientific">Tanacetum coccineum</name>
    <dbReference type="NCBI Taxonomy" id="301880"/>
    <lineage>
        <taxon>Eukaryota</taxon>
        <taxon>Viridiplantae</taxon>
        <taxon>Streptophyta</taxon>
        <taxon>Embryophyta</taxon>
        <taxon>Tracheophyta</taxon>
        <taxon>Spermatophyta</taxon>
        <taxon>Magnoliopsida</taxon>
        <taxon>eudicotyledons</taxon>
        <taxon>Gunneridae</taxon>
        <taxon>Pentapetalae</taxon>
        <taxon>asterids</taxon>
        <taxon>campanulids</taxon>
        <taxon>Asterales</taxon>
        <taxon>Asteraceae</taxon>
        <taxon>Asteroideae</taxon>
        <taxon>Anthemideae</taxon>
        <taxon>Anthemidinae</taxon>
        <taxon>Tanacetum</taxon>
    </lineage>
</organism>
<evidence type="ECO:0000259" key="3">
    <source>
        <dbReference type="PROSITE" id="PS50994"/>
    </source>
</evidence>
<dbReference type="PANTHER" id="PTHR42648:SF32">
    <property type="entry name" value="RIBONUCLEASE H-LIKE DOMAIN, GAG-PRE-INTEGRASE DOMAIN PROTEIN-RELATED"/>
    <property type="match status" value="1"/>
</dbReference>
<feature type="region of interest" description="Disordered" evidence="2">
    <location>
        <begin position="973"/>
        <end position="1050"/>
    </location>
</feature>
<reference evidence="4" key="1">
    <citation type="journal article" date="2022" name="Int. J. Mol. Sci.">
        <title>Draft Genome of Tanacetum Coccineum: Genomic Comparison of Closely Related Tanacetum-Family Plants.</title>
        <authorList>
            <person name="Yamashiro T."/>
            <person name="Shiraishi A."/>
            <person name="Nakayama K."/>
            <person name="Satake H."/>
        </authorList>
    </citation>
    <scope>NUCLEOTIDE SEQUENCE</scope>
</reference>
<gene>
    <name evidence="4" type="ORF">Tco_0678526</name>
</gene>
<evidence type="ECO:0000313" key="4">
    <source>
        <dbReference type="EMBL" id="GJS63962.1"/>
    </source>
</evidence>
<dbReference type="InterPro" id="IPR039537">
    <property type="entry name" value="Retrotran_Ty1/copia-like"/>
</dbReference>
<dbReference type="PANTHER" id="PTHR42648">
    <property type="entry name" value="TRANSPOSASE, PUTATIVE-RELATED"/>
    <property type="match status" value="1"/>
</dbReference>
<dbReference type="Pfam" id="PF13976">
    <property type="entry name" value="gag_pre-integrs"/>
    <property type="match status" value="1"/>
</dbReference>
<feature type="region of interest" description="Disordered" evidence="2">
    <location>
        <begin position="40"/>
        <end position="74"/>
    </location>
</feature>
<proteinExistence type="predicted"/>
<dbReference type="Proteomes" id="UP001151760">
    <property type="component" value="Unassembled WGS sequence"/>
</dbReference>
<accession>A0ABQ4XFB8</accession>
<keyword evidence="5" id="KW-1185">Reference proteome</keyword>
<keyword evidence="1" id="KW-0378">Hydrolase</keyword>
<dbReference type="Pfam" id="PF22936">
    <property type="entry name" value="Pol_BBD"/>
    <property type="match status" value="1"/>
</dbReference>
<comment type="caution">
    <text evidence="4">The sequence shown here is derived from an EMBL/GenBank/DDBJ whole genome shotgun (WGS) entry which is preliminary data.</text>
</comment>
<dbReference type="Pfam" id="PF00665">
    <property type="entry name" value="rve"/>
    <property type="match status" value="1"/>
</dbReference>
<protein>
    <submittedName>
        <fullName evidence="4">Ribonuclease H-like domain-containing protein</fullName>
    </submittedName>
</protein>
<sequence length="1191" mass="132382">MANKTVGNGVGPVHSRNNVNHQNQFVPQAVLLRTGKVNIPPARPQPVPTGKPKVPAPVPTGRQNRPFPVPTDRGYSPSVTSGWWKSTARPMPHLNRPTSSYFQTYTPYVPQMYYNHMKYGGLRWATAVKPSAGCSWKTHRKGLYWENPYSDAEDEGIFDSGCSRSMTGNMERLDDFQEFQGGKVTFGGGEGRITGKGTIRTPTLDFENVYYVKELQQFNLFSISQICDKKNRVLFTDTDCLVLSKDFMLPDESMVVLRVPRKHNLYTINLNNLSPRGNLACLVAKASVDESVKWHRRMGHVNYKNMNRLVKGNLVRGLPPKLFKNDHTCVACCKGKQHKASYKAITAVSSISEPLQLLHMDLFGPTSIRSIDHKYYCLVITDDYSRFCWVFFLEHKDETYPILKDFINLVENQLNKKVKAIRCDNGTEFKNAHIIELCGSKGIKRDYSNARTPQQNGVAERKNRTLIEAARTMLADSKLPTMFWTEAVRTACYVLNRVLVTSPHNKTPYALLTGNIPSVSHFKPFGCHVTILNTSDHLGKFDGKADEGYIVGYSASNRAYRVYNVPNKRVEETMNLRYLEEKPNVQGLGHEWYFDLDYLTDSLGYQRVQANQSAGTQEASTNPAEAEPKDTSSDEGNNSPHDSAKEIFQWELTRLKGQVKRATSDVKDTEELQQKARTKPVPPGSIPVPTSSIKIHSGGTTISPGNVLVPIGGVPVPTGSPTDSFFDNEPTRFPSPSDLGNNEPSLSIFSSSSYDDEFGADLNNLASTVEVSPVATKRINTIHPQSLIIRDHTSAVQTRSKVNKTPTGEYAFISYIHDQQRNNHTDFQHCLFACFLSQIKPRTVAQALEDPSWVDGIVVKEQARLVAQRHRQEEALIYDEVFAPVTEGGTIDRDSLLNEAQKRYHPSMLVQTTSSLPTTSTFRSRKKIFKDLARANKDRNPQLVLTDWMVRSPELGPPAILATIDETPYTITEDLTRPEPDQPQDHLSTPPRQQATPPVAPVFEHGQRSDPNIASSSRVHETEDESLGGSFHVSPPRSTQAPPAGHTSGGAEDLITLTALSSVVSTLVQKVNSLETELKAHKWKLFKDGGVAKEGGEQAVDLDALITLANAAVTVDSNIHPGCDVLAPAHSTSTIQRSRTRGRMSASQRETRQVEVLSSAKHYSDTDWIYIMAQVHANAGLSSKASDADVK</sequence>
<dbReference type="InterPro" id="IPR001584">
    <property type="entry name" value="Integrase_cat-core"/>
</dbReference>
<dbReference type="InterPro" id="IPR036397">
    <property type="entry name" value="RNaseH_sf"/>
</dbReference>
<evidence type="ECO:0000313" key="5">
    <source>
        <dbReference type="Proteomes" id="UP001151760"/>
    </source>
</evidence>
<dbReference type="SUPFAM" id="SSF53098">
    <property type="entry name" value="Ribonuclease H-like"/>
    <property type="match status" value="1"/>
</dbReference>
<feature type="compositionally biased region" description="Pro residues" evidence="2">
    <location>
        <begin position="41"/>
        <end position="58"/>
    </location>
</feature>
<evidence type="ECO:0000256" key="2">
    <source>
        <dbReference type="SAM" id="MobiDB-lite"/>
    </source>
</evidence>
<dbReference type="InterPro" id="IPR057670">
    <property type="entry name" value="SH3_retrovirus"/>
</dbReference>
<feature type="compositionally biased region" description="Polar residues" evidence="2">
    <location>
        <begin position="985"/>
        <end position="996"/>
    </location>
</feature>